<evidence type="ECO:0000256" key="3">
    <source>
        <dbReference type="ARBA" id="ARBA00022692"/>
    </source>
</evidence>
<organism evidence="9 10">
    <name type="scientific">Lobosporangium transversale</name>
    <dbReference type="NCBI Taxonomy" id="64571"/>
    <lineage>
        <taxon>Eukaryota</taxon>
        <taxon>Fungi</taxon>
        <taxon>Fungi incertae sedis</taxon>
        <taxon>Mucoromycota</taxon>
        <taxon>Mortierellomycotina</taxon>
        <taxon>Mortierellomycetes</taxon>
        <taxon>Mortierellales</taxon>
        <taxon>Mortierellaceae</taxon>
        <taxon>Lobosporangium</taxon>
    </lineage>
</organism>
<feature type="transmembrane region" description="Helical" evidence="7">
    <location>
        <begin position="152"/>
        <end position="172"/>
    </location>
</feature>
<dbReference type="GO" id="GO:0022857">
    <property type="term" value="F:transmembrane transporter activity"/>
    <property type="evidence" value="ECO:0007669"/>
    <property type="project" value="InterPro"/>
</dbReference>
<dbReference type="InterPro" id="IPR036259">
    <property type="entry name" value="MFS_trans_sf"/>
</dbReference>
<dbReference type="SUPFAM" id="SSF103473">
    <property type="entry name" value="MFS general substrate transporter"/>
    <property type="match status" value="1"/>
</dbReference>
<dbReference type="Proteomes" id="UP000193648">
    <property type="component" value="Unassembled WGS sequence"/>
</dbReference>
<keyword evidence="2" id="KW-0813">Transport</keyword>
<reference evidence="9 10" key="1">
    <citation type="submission" date="2016-07" db="EMBL/GenBank/DDBJ databases">
        <title>Pervasive Adenine N6-methylation of Active Genes in Fungi.</title>
        <authorList>
            <consortium name="DOE Joint Genome Institute"/>
            <person name="Mondo S.J."/>
            <person name="Dannebaum R.O."/>
            <person name="Kuo R.C."/>
            <person name="Labutti K."/>
            <person name="Haridas S."/>
            <person name="Kuo A."/>
            <person name="Salamov A."/>
            <person name="Ahrendt S.R."/>
            <person name="Lipzen A."/>
            <person name="Sullivan W."/>
            <person name="Andreopoulos W.B."/>
            <person name="Clum A."/>
            <person name="Lindquist E."/>
            <person name="Daum C."/>
            <person name="Ramamoorthy G.K."/>
            <person name="Gryganskyi A."/>
            <person name="Culley D."/>
            <person name="Magnuson J.K."/>
            <person name="James T.Y."/>
            <person name="O'Malley M.A."/>
            <person name="Stajich J.E."/>
            <person name="Spatafora J.W."/>
            <person name="Visel A."/>
            <person name="Grigoriev I.V."/>
        </authorList>
    </citation>
    <scope>NUCLEOTIDE SEQUENCE [LARGE SCALE GENOMIC DNA]</scope>
    <source>
        <strain evidence="9 10">NRRL 3116</strain>
    </source>
</reference>
<feature type="transmembrane region" description="Helical" evidence="7">
    <location>
        <begin position="314"/>
        <end position="332"/>
    </location>
</feature>
<evidence type="ECO:0000313" key="10">
    <source>
        <dbReference type="Proteomes" id="UP000193648"/>
    </source>
</evidence>
<feature type="domain" description="Major facilitator superfamily (MFS) profile" evidence="8">
    <location>
        <begin position="54"/>
        <end position="522"/>
    </location>
</feature>
<feature type="compositionally biased region" description="Acidic residues" evidence="6">
    <location>
        <begin position="547"/>
        <end position="562"/>
    </location>
</feature>
<evidence type="ECO:0000256" key="7">
    <source>
        <dbReference type="SAM" id="Phobius"/>
    </source>
</evidence>
<dbReference type="InterPro" id="IPR011701">
    <property type="entry name" value="MFS"/>
</dbReference>
<feature type="transmembrane region" description="Helical" evidence="7">
    <location>
        <begin position="209"/>
        <end position="228"/>
    </location>
</feature>
<protein>
    <submittedName>
        <fullName evidence="9">Major facilitator superfamily domain-containing protein</fullName>
    </submittedName>
</protein>
<dbReference type="PANTHER" id="PTHR42718">
    <property type="entry name" value="MAJOR FACILITATOR SUPERFAMILY MULTIDRUG TRANSPORTER MFSC"/>
    <property type="match status" value="1"/>
</dbReference>
<dbReference type="EMBL" id="MCFF01000047">
    <property type="protein sequence ID" value="ORZ06101.1"/>
    <property type="molecule type" value="Genomic_DNA"/>
</dbReference>
<keyword evidence="5 7" id="KW-0472">Membrane</keyword>
<dbReference type="STRING" id="64571.A0A1Y2GCY5"/>
<comment type="subcellular location">
    <subcellularLocation>
        <location evidence="1">Membrane</location>
        <topology evidence="1">Multi-pass membrane protein</topology>
    </subcellularLocation>
</comment>
<proteinExistence type="predicted"/>
<sequence length="596" mass="64274">MSNPPSPSLQSSSTPTVTEITIPSPMSNKQEQLSMESRQETALERLNQKMRPFFLSVVCFAQFIDIINGASVTVAILPIATNLEFQVPQILWIVNAYTIAFGGLLLVSGRLGDLFGHRRLFLLGLFWFATWSLIVSFAVSPIMFVISRALQGVGAAITVPTAMALIATNYAAGPERTRAFSVFAAFGGLGAITGILMAGGILASIGWAWIFRVSAIIGYVLLIVAFVAIPFPPSPARKPRQEKPKMDYVGAATATMGVTGIVYYISTGVEDGWASPKTLPVLAIALVLLAAFIYTESRVESPLMPLRIWKQQAFTTSVVLGFFSMAALQGMFYNANMVFQEVYGWDALQTALGFLVHAILAVIMFSILGRILPRLRLKILILVGFLLRSVAALMFSFVDEDVSYWRLPFPAFIIHITGVAFTLLPLQITAVRDAKNQDQGLVGAIYNTGLQLGAPFGIAILNVIAISTNGQHDGGQAAGEGSVRTGLGGPGLMKGFRNAFYGIIAMGLLSFVLAMIILPWDKPSIRTQKGSSSSSSPEDNIKAVEEGQGEEQVEQEEEEEEGEKGAGGMVVKNANNADNDMLNVEGSEIEKNADKR</sequence>
<dbReference type="AlphaFoldDB" id="A0A1Y2GCY5"/>
<name>A0A1Y2GCY5_9FUNG</name>
<dbReference type="PANTHER" id="PTHR42718:SF9">
    <property type="entry name" value="MAJOR FACILITATOR SUPERFAMILY MULTIDRUG TRANSPORTER MFSC"/>
    <property type="match status" value="1"/>
</dbReference>
<dbReference type="Pfam" id="PF07690">
    <property type="entry name" value="MFS_1"/>
    <property type="match status" value="1"/>
</dbReference>
<feature type="compositionally biased region" description="Polar residues" evidence="6">
    <location>
        <begin position="525"/>
        <end position="538"/>
    </location>
</feature>
<feature type="transmembrane region" description="Helical" evidence="7">
    <location>
        <begin position="179"/>
        <end position="203"/>
    </location>
</feature>
<dbReference type="RefSeq" id="XP_021877370.1">
    <property type="nucleotide sequence ID" value="XM_022021646.1"/>
</dbReference>
<feature type="transmembrane region" description="Helical" evidence="7">
    <location>
        <begin position="248"/>
        <end position="266"/>
    </location>
</feature>
<dbReference type="Gene3D" id="1.20.1250.20">
    <property type="entry name" value="MFS general substrate transporter like domains"/>
    <property type="match status" value="1"/>
</dbReference>
<feature type="transmembrane region" description="Helical" evidence="7">
    <location>
        <begin position="120"/>
        <end position="146"/>
    </location>
</feature>
<feature type="transmembrane region" description="Helical" evidence="7">
    <location>
        <begin position="352"/>
        <end position="372"/>
    </location>
</feature>
<feature type="transmembrane region" description="Helical" evidence="7">
    <location>
        <begin position="499"/>
        <end position="520"/>
    </location>
</feature>
<evidence type="ECO:0000256" key="2">
    <source>
        <dbReference type="ARBA" id="ARBA00022448"/>
    </source>
</evidence>
<feature type="region of interest" description="Disordered" evidence="6">
    <location>
        <begin position="525"/>
        <end position="596"/>
    </location>
</feature>
<keyword evidence="10" id="KW-1185">Reference proteome</keyword>
<feature type="transmembrane region" description="Helical" evidence="7">
    <location>
        <begin position="444"/>
        <end position="466"/>
    </location>
</feature>
<accession>A0A1Y2GCY5</accession>
<evidence type="ECO:0000256" key="6">
    <source>
        <dbReference type="SAM" id="MobiDB-lite"/>
    </source>
</evidence>
<dbReference type="GO" id="GO:0016020">
    <property type="term" value="C:membrane"/>
    <property type="evidence" value="ECO:0007669"/>
    <property type="project" value="UniProtKB-SubCell"/>
</dbReference>
<feature type="compositionally biased region" description="Polar residues" evidence="6">
    <location>
        <begin position="16"/>
        <end position="36"/>
    </location>
</feature>
<feature type="transmembrane region" description="Helical" evidence="7">
    <location>
        <begin position="53"/>
        <end position="77"/>
    </location>
</feature>
<dbReference type="OrthoDB" id="2130629at2759"/>
<feature type="region of interest" description="Disordered" evidence="6">
    <location>
        <begin position="1"/>
        <end position="38"/>
    </location>
</feature>
<evidence type="ECO:0000256" key="4">
    <source>
        <dbReference type="ARBA" id="ARBA00022989"/>
    </source>
</evidence>
<dbReference type="GeneID" id="33563490"/>
<evidence type="ECO:0000313" key="9">
    <source>
        <dbReference type="EMBL" id="ORZ06101.1"/>
    </source>
</evidence>
<evidence type="ECO:0000256" key="5">
    <source>
        <dbReference type="ARBA" id="ARBA00023136"/>
    </source>
</evidence>
<keyword evidence="3 7" id="KW-0812">Transmembrane</keyword>
<feature type="transmembrane region" description="Helical" evidence="7">
    <location>
        <begin position="379"/>
        <end position="398"/>
    </location>
</feature>
<evidence type="ECO:0000259" key="8">
    <source>
        <dbReference type="PROSITE" id="PS50850"/>
    </source>
</evidence>
<feature type="transmembrane region" description="Helical" evidence="7">
    <location>
        <begin position="278"/>
        <end position="294"/>
    </location>
</feature>
<feature type="transmembrane region" description="Helical" evidence="7">
    <location>
        <begin position="89"/>
        <end position="108"/>
    </location>
</feature>
<dbReference type="InterPro" id="IPR020846">
    <property type="entry name" value="MFS_dom"/>
</dbReference>
<gene>
    <name evidence="9" type="ORF">BCR41DRAFT_327168</name>
</gene>
<comment type="caution">
    <text evidence="9">The sequence shown here is derived from an EMBL/GenBank/DDBJ whole genome shotgun (WGS) entry which is preliminary data.</text>
</comment>
<dbReference type="FunCoup" id="A0A1Y2GCY5">
    <property type="interactions" value="20"/>
</dbReference>
<evidence type="ECO:0000256" key="1">
    <source>
        <dbReference type="ARBA" id="ARBA00004141"/>
    </source>
</evidence>
<dbReference type="Gene3D" id="1.20.1720.10">
    <property type="entry name" value="Multidrug resistance protein D"/>
    <property type="match status" value="1"/>
</dbReference>
<dbReference type="PROSITE" id="PS50850">
    <property type="entry name" value="MFS"/>
    <property type="match status" value="1"/>
</dbReference>
<keyword evidence="4 7" id="KW-1133">Transmembrane helix</keyword>
<dbReference type="InParanoid" id="A0A1Y2GCY5"/>
<feature type="transmembrane region" description="Helical" evidence="7">
    <location>
        <begin position="404"/>
        <end position="424"/>
    </location>
</feature>